<protein>
    <recommendedName>
        <fullName evidence="2">Amidase domain-containing protein</fullName>
    </recommendedName>
</protein>
<dbReference type="InterPro" id="IPR023631">
    <property type="entry name" value="Amidase_dom"/>
</dbReference>
<organism evidence="3 4">
    <name type="scientific">Streptomyces colonosanans</name>
    <dbReference type="NCBI Taxonomy" id="1428652"/>
    <lineage>
        <taxon>Bacteria</taxon>
        <taxon>Bacillati</taxon>
        <taxon>Actinomycetota</taxon>
        <taxon>Actinomycetes</taxon>
        <taxon>Kitasatosporales</taxon>
        <taxon>Streptomycetaceae</taxon>
        <taxon>Streptomyces</taxon>
    </lineage>
</organism>
<dbReference type="Gene3D" id="3.90.1300.10">
    <property type="entry name" value="Amidase signature (AS) domain"/>
    <property type="match status" value="1"/>
</dbReference>
<dbReference type="SUPFAM" id="SSF75304">
    <property type="entry name" value="Amidase signature (AS) enzymes"/>
    <property type="match status" value="1"/>
</dbReference>
<dbReference type="EMBL" id="MLYP01000009">
    <property type="protein sequence ID" value="OIJ99627.1"/>
    <property type="molecule type" value="Genomic_DNA"/>
</dbReference>
<evidence type="ECO:0000256" key="1">
    <source>
        <dbReference type="ARBA" id="ARBA00009199"/>
    </source>
</evidence>
<dbReference type="InterPro" id="IPR000120">
    <property type="entry name" value="Amidase"/>
</dbReference>
<dbReference type="PROSITE" id="PS00571">
    <property type="entry name" value="AMIDASES"/>
    <property type="match status" value="1"/>
</dbReference>
<sequence length="477" mass="50996">MKDFDEYDATGLAQLVASGQVSPRELVEAAISRIEERNPRINALSSRHFDKALAAADQPVSGPFAGVPFLAKDAGAAIKGEPHHFGCKVLQDSGYVAENDSHLGIRFREAGFISLGRTTTPEFAVSVVTESSATGITRNPWDLDRITGGSSGGAAAAVAARIVPAAHGNDGAGSIRMPASINGCVGLKSTRARVSNGPDAGEIWQGLAHQGAITRSVRDTAAILDAISGPFPGDPYVCPPPARPFAQEVGAPTGRLRIGVLTSMPGFTTHPDCVTAVEDTARMLEALGHDVIDAYPTAVGGWADMLPTFTDLISCYVAADLRLIDMLVGRRVDIAEYDPMTRHYAHRGLKASPSDFIEAIDRLQRWGRDVASWWQEGVHDILLTPTLSGPPALVGELDLDERNPDESLHKHYSYFPYTPAFNVTGQPAISLPLHRNAQGLPIGVQLAAAYGRDDLLIRLASQLEEAHPWGSDRPAWL</sequence>
<dbReference type="InterPro" id="IPR036928">
    <property type="entry name" value="AS_sf"/>
</dbReference>
<dbReference type="RefSeq" id="WP_071364858.1">
    <property type="nucleotide sequence ID" value="NZ_MLYP01000009.1"/>
</dbReference>
<comment type="caution">
    <text evidence="3">The sequence shown here is derived from an EMBL/GenBank/DDBJ whole genome shotgun (WGS) entry which is preliminary data.</text>
</comment>
<dbReference type="PANTHER" id="PTHR11895:SF7">
    <property type="entry name" value="GLUTAMYL-TRNA(GLN) AMIDOTRANSFERASE SUBUNIT A, MITOCHONDRIAL"/>
    <property type="match status" value="1"/>
</dbReference>
<evidence type="ECO:0000259" key="2">
    <source>
        <dbReference type="Pfam" id="PF01425"/>
    </source>
</evidence>
<evidence type="ECO:0000313" key="3">
    <source>
        <dbReference type="EMBL" id="OIJ99627.1"/>
    </source>
</evidence>
<feature type="domain" description="Amidase" evidence="2">
    <location>
        <begin position="25"/>
        <end position="456"/>
    </location>
</feature>
<dbReference type="Proteomes" id="UP000179935">
    <property type="component" value="Unassembled WGS sequence"/>
</dbReference>
<dbReference type="GO" id="GO:0003824">
    <property type="term" value="F:catalytic activity"/>
    <property type="evidence" value="ECO:0007669"/>
    <property type="project" value="InterPro"/>
</dbReference>
<dbReference type="STRING" id="1428652.BIV24_04660"/>
<dbReference type="Pfam" id="PF01425">
    <property type="entry name" value="Amidase"/>
    <property type="match status" value="1"/>
</dbReference>
<accession>A0A1S2Q0I7</accession>
<keyword evidence="4" id="KW-1185">Reference proteome</keyword>
<dbReference type="AlphaFoldDB" id="A0A1S2Q0I7"/>
<evidence type="ECO:0000313" key="4">
    <source>
        <dbReference type="Proteomes" id="UP000179935"/>
    </source>
</evidence>
<comment type="similarity">
    <text evidence="1">Belongs to the amidase family.</text>
</comment>
<reference evidence="3 4" key="1">
    <citation type="submission" date="2016-10" db="EMBL/GenBank/DDBJ databases">
        <title>Genome sequence of Streptomyces sp. MUSC 93.</title>
        <authorList>
            <person name="Lee L.-H."/>
            <person name="Ser H.-L."/>
            <person name="Law J.W.-F."/>
        </authorList>
    </citation>
    <scope>NUCLEOTIDE SEQUENCE [LARGE SCALE GENOMIC DNA]</scope>
    <source>
        <strain evidence="3 4">MUSC 93</strain>
    </source>
</reference>
<gene>
    <name evidence="3" type="ORF">BIV24_04660</name>
</gene>
<dbReference type="InterPro" id="IPR020556">
    <property type="entry name" value="Amidase_CS"/>
</dbReference>
<dbReference type="PANTHER" id="PTHR11895">
    <property type="entry name" value="TRANSAMIDASE"/>
    <property type="match status" value="1"/>
</dbReference>
<proteinExistence type="inferred from homology"/>
<name>A0A1S2Q0I7_9ACTN</name>